<accession>A0A147BAC0</accession>
<organism evidence="2">
    <name type="scientific">Ixodes ricinus</name>
    <name type="common">Common tick</name>
    <name type="synonym">Acarus ricinus</name>
    <dbReference type="NCBI Taxonomy" id="34613"/>
    <lineage>
        <taxon>Eukaryota</taxon>
        <taxon>Metazoa</taxon>
        <taxon>Ecdysozoa</taxon>
        <taxon>Arthropoda</taxon>
        <taxon>Chelicerata</taxon>
        <taxon>Arachnida</taxon>
        <taxon>Acari</taxon>
        <taxon>Parasitiformes</taxon>
        <taxon>Ixodida</taxon>
        <taxon>Ixodoidea</taxon>
        <taxon>Ixodidae</taxon>
        <taxon>Ixodinae</taxon>
        <taxon>Ixodes</taxon>
    </lineage>
</organism>
<name>A0A147BAC0_IXORI</name>
<feature type="compositionally biased region" description="Basic and acidic residues" evidence="1">
    <location>
        <begin position="1"/>
        <end position="13"/>
    </location>
</feature>
<feature type="non-terminal residue" evidence="2">
    <location>
        <position position="1"/>
    </location>
</feature>
<evidence type="ECO:0000313" key="2">
    <source>
        <dbReference type="EMBL" id="JAR87730.1"/>
    </source>
</evidence>
<reference evidence="2" key="1">
    <citation type="journal article" date="2018" name="PLoS Negl. Trop. Dis.">
        <title>Sialome diversity of ticks revealed by RNAseq of single tick salivary glands.</title>
        <authorList>
            <person name="Perner J."/>
            <person name="Kropackova S."/>
            <person name="Kopacek P."/>
            <person name="Ribeiro J.M."/>
        </authorList>
    </citation>
    <scope>NUCLEOTIDE SEQUENCE</scope>
    <source>
        <strain evidence="2">Siblings of single egg batch collected in Ceske Budejovice</strain>
        <tissue evidence="2">Salivary glands</tissue>
    </source>
</reference>
<protein>
    <submittedName>
        <fullName evidence="2">Uncharacterized protein</fullName>
    </submittedName>
</protein>
<dbReference type="EMBL" id="GEGO01007674">
    <property type="protein sequence ID" value="JAR87730.1"/>
    <property type="molecule type" value="Transcribed_RNA"/>
</dbReference>
<feature type="region of interest" description="Disordered" evidence="1">
    <location>
        <begin position="1"/>
        <end position="57"/>
    </location>
</feature>
<sequence length="97" mass="10837">QRGQGRDPKEGSRSKTQGSGTRRGFVPRAQPVSSQRGNPAKGSGHRRKREHTHTNYQTILHTEITKSAVTASARYLHDSLFPWRPILHVPGCRVTGR</sequence>
<evidence type="ECO:0000256" key="1">
    <source>
        <dbReference type="SAM" id="MobiDB-lite"/>
    </source>
</evidence>
<dbReference type="AlphaFoldDB" id="A0A147BAC0"/>
<proteinExistence type="predicted"/>